<keyword evidence="11" id="KW-1185">Reference proteome</keyword>
<gene>
    <name evidence="10" type="ORF">FQY83_15455</name>
</gene>
<evidence type="ECO:0000259" key="9">
    <source>
        <dbReference type="PROSITE" id="PS50109"/>
    </source>
</evidence>
<dbReference type="InterPro" id="IPR036097">
    <property type="entry name" value="HisK_dim/P_sf"/>
</dbReference>
<comment type="caution">
    <text evidence="10">The sequence shown here is derived from an EMBL/GenBank/DDBJ whole genome shotgun (WGS) entry which is preliminary data.</text>
</comment>
<evidence type="ECO:0000256" key="4">
    <source>
        <dbReference type="ARBA" id="ARBA00022679"/>
    </source>
</evidence>
<dbReference type="InterPro" id="IPR005467">
    <property type="entry name" value="His_kinase_dom"/>
</dbReference>
<dbReference type="CDD" id="cd00082">
    <property type="entry name" value="HisKA"/>
    <property type="match status" value="1"/>
</dbReference>
<dbReference type="OrthoDB" id="9121563at2"/>
<feature type="domain" description="Histidine kinase" evidence="9">
    <location>
        <begin position="219"/>
        <end position="423"/>
    </location>
</feature>
<dbReference type="SUPFAM" id="SSF55874">
    <property type="entry name" value="ATPase domain of HSP90 chaperone/DNA topoisomerase II/histidine kinase"/>
    <property type="match status" value="1"/>
</dbReference>
<keyword evidence="8" id="KW-0472">Membrane</keyword>
<dbReference type="Pfam" id="PF02518">
    <property type="entry name" value="HATPase_c"/>
    <property type="match status" value="1"/>
</dbReference>
<dbReference type="PROSITE" id="PS50109">
    <property type="entry name" value="HIS_KIN"/>
    <property type="match status" value="1"/>
</dbReference>
<feature type="transmembrane region" description="Helical" evidence="8">
    <location>
        <begin position="133"/>
        <end position="156"/>
    </location>
</feature>
<dbReference type="Pfam" id="PF00512">
    <property type="entry name" value="HisKA"/>
    <property type="match status" value="1"/>
</dbReference>
<dbReference type="InterPro" id="IPR050428">
    <property type="entry name" value="TCS_sensor_his_kinase"/>
</dbReference>
<evidence type="ECO:0000256" key="6">
    <source>
        <dbReference type="ARBA" id="ARBA00022777"/>
    </source>
</evidence>
<feature type="transmembrane region" description="Helical" evidence="8">
    <location>
        <begin position="12"/>
        <end position="33"/>
    </location>
</feature>
<reference evidence="10 11" key="1">
    <citation type="journal article" date="2008" name="Int. J. Syst. Evol. Microbiol.">
        <title>Luteimonas marina sp. nov., isolated from seawater.</title>
        <authorList>
            <person name="Baik K.S."/>
            <person name="Park S.C."/>
            <person name="Kim M.S."/>
            <person name="Kim E.M."/>
            <person name="Park C."/>
            <person name="Chun J."/>
            <person name="Seong C.N."/>
        </authorList>
    </citation>
    <scope>NUCLEOTIDE SEQUENCE [LARGE SCALE GENOMIC DNA]</scope>
    <source>
        <strain evidence="10 11">FR1330</strain>
    </source>
</reference>
<evidence type="ECO:0000313" key="11">
    <source>
        <dbReference type="Proteomes" id="UP000319980"/>
    </source>
</evidence>
<protein>
    <recommendedName>
        <fullName evidence="2">histidine kinase</fullName>
        <ecNumber evidence="2">2.7.13.3</ecNumber>
    </recommendedName>
</protein>
<evidence type="ECO:0000256" key="7">
    <source>
        <dbReference type="ARBA" id="ARBA00022989"/>
    </source>
</evidence>
<dbReference type="PANTHER" id="PTHR45436:SF16">
    <property type="entry name" value="HISTIDINE KINASE"/>
    <property type="match status" value="1"/>
</dbReference>
<dbReference type="SMART" id="SM00388">
    <property type="entry name" value="HisKA"/>
    <property type="match status" value="1"/>
</dbReference>
<dbReference type="PANTHER" id="PTHR45436">
    <property type="entry name" value="SENSOR HISTIDINE KINASE YKOH"/>
    <property type="match status" value="1"/>
</dbReference>
<evidence type="ECO:0000256" key="2">
    <source>
        <dbReference type="ARBA" id="ARBA00012438"/>
    </source>
</evidence>
<dbReference type="EC" id="2.7.13.3" evidence="2"/>
<comment type="catalytic activity">
    <reaction evidence="1">
        <text>ATP + protein L-histidine = ADP + protein N-phospho-L-histidine.</text>
        <dbReference type="EC" id="2.7.13.3"/>
    </reaction>
</comment>
<dbReference type="AlphaFoldDB" id="A0A5C5TWU9"/>
<keyword evidence="7 8" id="KW-1133">Transmembrane helix</keyword>
<evidence type="ECO:0000256" key="1">
    <source>
        <dbReference type="ARBA" id="ARBA00000085"/>
    </source>
</evidence>
<accession>A0A5C5TWU9</accession>
<organism evidence="10 11">
    <name type="scientific">Luteimonas marina</name>
    <dbReference type="NCBI Taxonomy" id="488485"/>
    <lineage>
        <taxon>Bacteria</taxon>
        <taxon>Pseudomonadati</taxon>
        <taxon>Pseudomonadota</taxon>
        <taxon>Gammaproteobacteria</taxon>
        <taxon>Lysobacterales</taxon>
        <taxon>Lysobacteraceae</taxon>
        <taxon>Luteimonas</taxon>
    </lineage>
</organism>
<keyword evidence="5 8" id="KW-0812">Transmembrane</keyword>
<dbReference type="SUPFAM" id="SSF47384">
    <property type="entry name" value="Homodimeric domain of signal transducing histidine kinase"/>
    <property type="match status" value="1"/>
</dbReference>
<dbReference type="GO" id="GO:0005886">
    <property type="term" value="C:plasma membrane"/>
    <property type="evidence" value="ECO:0007669"/>
    <property type="project" value="TreeGrafter"/>
</dbReference>
<keyword evidence="4" id="KW-0808">Transferase</keyword>
<evidence type="ECO:0000313" key="10">
    <source>
        <dbReference type="EMBL" id="TWT18137.1"/>
    </source>
</evidence>
<dbReference type="RefSeq" id="WP_146388877.1">
    <property type="nucleotide sequence ID" value="NZ_VOHK01000007.1"/>
</dbReference>
<dbReference type="Gene3D" id="3.30.565.10">
    <property type="entry name" value="Histidine kinase-like ATPase, C-terminal domain"/>
    <property type="match status" value="1"/>
</dbReference>
<proteinExistence type="predicted"/>
<sequence>MTPARTSLRRRILLALLGYIVVLTLAIMAHGYFVNEHAEALVWQTLLDTEMDHIIEQQQRDPSYRWIDTDSISLYDGRTAAPIPQELRDLPAGVYDEIMLEGVESVALVRTVDGQPVVLALNIADLEQREADMWLTVFGSTATMVLLLGLVTGWSVNRLVRPIATMAGKIGGLRPDQPGQRIDVPDEASAELVIIADALNDYLQRHDRFTERERAFVDTASHELRTPIAVIAGATEIALQQPDLPGAARGQLSRIRRTARDVEQLISLLLVLAKDPARLPKTSDVVALDQLLLEIVEDHRHLTRDKDLVLTVAPLPSIELLAPLPIVQAAIGNLLRNAIENSDKGEITIRLEAPATVVIDDPGHGMTPEEISAIYARLARGGGDRGGGGIGLELISRLCEHLGWKLELYSDRARGTTSVLTLR</sequence>
<dbReference type="Proteomes" id="UP000319980">
    <property type="component" value="Unassembled WGS sequence"/>
</dbReference>
<dbReference type="SMART" id="SM00387">
    <property type="entry name" value="HATPase_c"/>
    <property type="match status" value="1"/>
</dbReference>
<name>A0A5C5TWU9_9GAMM</name>
<dbReference type="InterPro" id="IPR003661">
    <property type="entry name" value="HisK_dim/P_dom"/>
</dbReference>
<dbReference type="GO" id="GO:0000155">
    <property type="term" value="F:phosphorelay sensor kinase activity"/>
    <property type="evidence" value="ECO:0007669"/>
    <property type="project" value="InterPro"/>
</dbReference>
<dbReference type="InterPro" id="IPR036890">
    <property type="entry name" value="HATPase_C_sf"/>
</dbReference>
<evidence type="ECO:0000256" key="3">
    <source>
        <dbReference type="ARBA" id="ARBA00022553"/>
    </source>
</evidence>
<dbReference type="Gene3D" id="1.10.287.130">
    <property type="match status" value="1"/>
</dbReference>
<dbReference type="EMBL" id="VOHK01000007">
    <property type="protein sequence ID" value="TWT18137.1"/>
    <property type="molecule type" value="Genomic_DNA"/>
</dbReference>
<evidence type="ECO:0000256" key="5">
    <source>
        <dbReference type="ARBA" id="ARBA00022692"/>
    </source>
</evidence>
<dbReference type="InterPro" id="IPR003594">
    <property type="entry name" value="HATPase_dom"/>
</dbReference>
<keyword evidence="3" id="KW-0597">Phosphoprotein</keyword>
<keyword evidence="6 10" id="KW-0418">Kinase</keyword>
<evidence type="ECO:0000256" key="8">
    <source>
        <dbReference type="SAM" id="Phobius"/>
    </source>
</evidence>